<dbReference type="PANTHER" id="PTHR45615">
    <property type="entry name" value="MYOSIN HEAVY CHAIN, NON-MUSCLE"/>
    <property type="match status" value="1"/>
</dbReference>
<proteinExistence type="predicted"/>
<dbReference type="Pfam" id="PF01576">
    <property type="entry name" value="Myosin_tail_1"/>
    <property type="match status" value="1"/>
</dbReference>
<feature type="coiled-coil region" evidence="2">
    <location>
        <begin position="106"/>
        <end position="218"/>
    </location>
</feature>
<evidence type="ECO:0000313" key="5">
    <source>
        <dbReference type="Ensembl" id="ENSSPAP00000003889.1"/>
    </source>
</evidence>
<organism evidence="5">
    <name type="scientific">Stegastes partitus</name>
    <name type="common">bicolor damselfish</name>
    <dbReference type="NCBI Taxonomy" id="144197"/>
    <lineage>
        <taxon>Eukaryota</taxon>
        <taxon>Metazoa</taxon>
        <taxon>Chordata</taxon>
        <taxon>Craniata</taxon>
        <taxon>Vertebrata</taxon>
        <taxon>Euteleostomi</taxon>
        <taxon>Actinopterygii</taxon>
        <taxon>Neopterygii</taxon>
        <taxon>Teleostei</taxon>
        <taxon>Neoteleostei</taxon>
        <taxon>Acanthomorphata</taxon>
        <taxon>Ovalentaria</taxon>
        <taxon>Pomacentridae</taxon>
        <taxon>Stegastes</taxon>
    </lineage>
</organism>
<feature type="region of interest" description="Disordered" evidence="3">
    <location>
        <begin position="547"/>
        <end position="566"/>
    </location>
</feature>
<dbReference type="SUPFAM" id="SSF90257">
    <property type="entry name" value="Myosin rod fragments"/>
    <property type="match status" value="4"/>
</dbReference>
<evidence type="ECO:0000256" key="3">
    <source>
        <dbReference type="SAM" id="MobiDB-lite"/>
    </source>
</evidence>
<dbReference type="AlphaFoldDB" id="A0A3B4ZBK0"/>
<keyword evidence="1 2" id="KW-0175">Coiled coil</keyword>
<dbReference type="Gene3D" id="1.20.5.340">
    <property type="match status" value="2"/>
</dbReference>
<dbReference type="FunFam" id="1.20.5.370:FF:000008">
    <property type="entry name" value="Myosin heavy chain"/>
    <property type="match status" value="1"/>
</dbReference>
<evidence type="ECO:0000256" key="1">
    <source>
        <dbReference type="ARBA" id="ARBA00023054"/>
    </source>
</evidence>
<dbReference type="GO" id="GO:0016460">
    <property type="term" value="C:myosin II complex"/>
    <property type="evidence" value="ECO:0007669"/>
    <property type="project" value="TreeGrafter"/>
</dbReference>
<evidence type="ECO:0000259" key="4">
    <source>
        <dbReference type="Pfam" id="PF01576"/>
    </source>
</evidence>
<dbReference type="GO" id="GO:0005737">
    <property type="term" value="C:cytoplasm"/>
    <property type="evidence" value="ECO:0007669"/>
    <property type="project" value="TreeGrafter"/>
</dbReference>
<dbReference type="Ensembl" id="ENSSPAT00000003971.1">
    <property type="protein sequence ID" value="ENSSPAP00000003889.1"/>
    <property type="gene ID" value="ENSSPAG00000002972.1"/>
</dbReference>
<dbReference type="InterPro" id="IPR002928">
    <property type="entry name" value="Myosin_tail"/>
</dbReference>
<dbReference type="PANTHER" id="PTHR45615:SF50">
    <property type="entry name" value="MYOSIN-16"/>
    <property type="match status" value="1"/>
</dbReference>
<name>A0A3B4ZBK0_9TELE</name>
<dbReference type="GO" id="GO:0051015">
    <property type="term" value="F:actin filament binding"/>
    <property type="evidence" value="ECO:0007669"/>
    <property type="project" value="TreeGrafter"/>
</dbReference>
<dbReference type="GeneTree" id="ENSGT00940000160705"/>
<reference evidence="5" key="1">
    <citation type="submission" date="2023-09" db="UniProtKB">
        <authorList>
            <consortium name="Ensembl"/>
        </authorList>
    </citation>
    <scope>IDENTIFICATION</scope>
</reference>
<feature type="region of interest" description="Disordered" evidence="3">
    <location>
        <begin position="912"/>
        <end position="935"/>
    </location>
</feature>
<dbReference type="FunFam" id="1.20.5.370:FF:000016">
    <property type="match status" value="1"/>
</dbReference>
<dbReference type="InterPro" id="IPR014751">
    <property type="entry name" value="XRCC4-like_C"/>
</dbReference>
<protein>
    <submittedName>
        <fullName evidence="5">Myosin heavy chain, skeletal muscle-like</fullName>
    </submittedName>
</protein>
<feature type="compositionally biased region" description="Basic and acidic residues" evidence="3">
    <location>
        <begin position="28"/>
        <end position="50"/>
    </location>
</feature>
<dbReference type="GO" id="GO:0000146">
    <property type="term" value="F:microfilament motor activity"/>
    <property type="evidence" value="ECO:0007669"/>
    <property type="project" value="TreeGrafter"/>
</dbReference>
<dbReference type="STRING" id="144197.ENSSPAP00000003889"/>
<dbReference type="GO" id="GO:0032982">
    <property type="term" value="C:myosin filament"/>
    <property type="evidence" value="ECO:0007669"/>
    <property type="project" value="TreeGrafter"/>
</dbReference>
<dbReference type="FunFam" id="1.20.5.340:FF:000003">
    <property type="entry name" value="Myosin heavy chain"/>
    <property type="match status" value="1"/>
</dbReference>
<feature type="region of interest" description="Disordered" evidence="3">
    <location>
        <begin position="26"/>
        <end position="59"/>
    </location>
</feature>
<evidence type="ECO:0000256" key="2">
    <source>
        <dbReference type="SAM" id="Coils"/>
    </source>
</evidence>
<sequence>SEEEKVNLLTKEKTKLQMQAEDLEYQLEQERRQRGELEKSRRRLEGDSRSTQESLGEMERMRSGLEDLIKRKDLEINSTSSKLEAEEALNIGLQRKSKELQVRPCCVAVEKQRADLTRELDDLTDRLEEAGGVTASQMEVNKKREAELQRLRRDLEESSVQSEAFALSLRKRHSDVVAELSEQCEALQRTRAKLEKEKQNLRMEVDELAASLDTLQKAKVRKLGHMNCGLLLQLFEANRRGDELQRTLTELSVAKNRLTGTLVRQMEEAEGRASQLTRSKTLLQSQLEELKKQLDEEVKCKQAASSSLSSVRQECEVLREQLEEEQESKQEMQRLVSKLNSEVTHWRTKHEADAIQHADELEETKKKLASRLQEAEEAVEATQAKCSSLEKTKQRLQGEVEDLCMDLEKASGCGQTLDKKQRVLEKQLGDWKQKCEELVTEVEGCQKESRLHAAELFKLKTAHEESLEQLEALRRENKAYQEEIADLTDQLSDGGKSVHELQKAKKKIEMEKEELQASLEESEAALEAEETKVLRLQLELSQAKGDLERRLQEKEEESEAARKSHQRALESLQASLDVEVKGRAEGLKLKKKLETDINELELQVDLLTKNNAELSKNSKKMQQQIKELQAQLEEEVRGHEERREEQAALERRCALLISESEETRAALENAERARKSSETELLEASEKYSDLNNQLALSGRRKLEVDLQTLQQEHEELQAELRGCTDKAKKASCELARVGEELRLEQEHTLHLERVKKGLEAQIKDMSGRLDEAEQMALKGGKKIIQKLEGKVKELELELDSEQKRHAETVKTLRKNERRLKELLFQSEEDQKNQQRMQELVERLQNKMKAYKRQVEEAEEQANMNLAKYRKTVHELDDAEERADIAESALTKIRTKNRGSFGKGYSSGYSTPYPGLVRSPSSAGSEGRGEKILNDDNESVSSLIPAYLNSLKKLMID</sequence>
<feature type="domain" description="Myosin tail" evidence="4">
    <location>
        <begin position="2"/>
        <end position="896"/>
    </location>
</feature>
<dbReference type="Gene3D" id="1.20.5.370">
    <property type="match status" value="5"/>
</dbReference>
<accession>A0A3B4ZBK0</accession>